<protein>
    <submittedName>
        <fullName evidence="1">Uncharacterized protein</fullName>
    </submittedName>
</protein>
<dbReference type="EMBL" id="JANKHO010002980">
    <property type="protein sequence ID" value="KAJ3487111.1"/>
    <property type="molecule type" value="Genomic_DNA"/>
</dbReference>
<dbReference type="OrthoDB" id="2308815at2759"/>
<accession>A0A9W8JPF1</accession>
<dbReference type="PANTHER" id="PTHR48228:SF4">
    <property type="entry name" value="BLR3030 PROTEIN"/>
    <property type="match status" value="1"/>
</dbReference>
<name>A0A9W8JPF1_9AGAR</name>
<dbReference type="Proteomes" id="UP001148786">
    <property type="component" value="Unassembled WGS sequence"/>
</dbReference>
<organism evidence="1 2">
    <name type="scientific">Agrocybe chaxingu</name>
    <dbReference type="NCBI Taxonomy" id="84603"/>
    <lineage>
        <taxon>Eukaryota</taxon>
        <taxon>Fungi</taxon>
        <taxon>Dikarya</taxon>
        <taxon>Basidiomycota</taxon>
        <taxon>Agaricomycotina</taxon>
        <taxon>Agaricomycetes</taxon>
        <taxon>Agaricomycetidae</taxon>
        <taxon>Agaricales</taxon>
        <taxon>Agaricineae</taxon>
        <taxon>Strophariaceae</taxon>
        <taxon>Agrocybe</taxon>
    </lineage>
</organism>
<gene>
    <name evidence="1" type="ORF">NLJ89_g11745</name>
</gene>
<sequence length="202" mass="22079">MEATGGALTTLVQTATGFNVDEGKAYSEYLGEKGDRKKNGEEEWKPRPLPMQALDHAAGYFLAFGVNVALSRMITEGGSWEVRVSLAAVGQWIRSLGRLSPHQAFGIGKPFPELGVPLQAELGGLSIEWREHKGDDGKGKGRKMTALRHAAVLSRTPVREGILGENEDVDDDDWGSPMRLGADGFEKACTRWEVETRNLREG</sequence>
<evidence type="ECO:0000313" key="1">
    <source>
        <dbReference type="EMBL" id="KAJ3487111.1"/>
    </source>
</evidence>
<dbReference type="SUPFAM" id="SSF89796">
    <property type="entry name" value="CoA-transferase family III (CaiB/BaiF)"/>
    <property type="match status" value="1"/>
</dbReference>
<reference evidence="1" key="1">
    <citation type="submission" date="2022-07" db="EMBL/GenBank/DDBJ databases">
        <title>Genome Sequence of Agrocybe chaxingu.</title>
        <authorList>
            <person name="Buettner E."/>
        </authorList>
    </citation>
    <scope>NUCLEOTIDE SEQUENCE</scope>
    <source>
        <strain evidence="1">MP-N11</strain>
    </source>
</reference>
<comment type="caution">
    <text evidence="1">The sequence shown here is derived from an EMBL/GenBank/DDBJ whole genome shotgun (WGS) entry which is preliminary data.</text>
</comment>
<proteinExistence type="predicted"/>
<dbReference type="InterPro" id="IPR023606">
    <property type="entry name" value="CoA-Trfase_III_dom_1_sf"/>
</dbReference>
<keyword evidence="2" id="KW-1185">Reference proteome</keyword>
<dbReference type="PANTHER" id="PTHR48228">
    <property type="entry name" value="SUCCINYL-COA--D-CITRAMALATE COA-TRANSFERASE"/>
    <property type="match status" value="1"/>
</dbReference>
<dbReference type="AlphaFoldDB" id="A0A9W8JPF1"/>
<dbReference type="InterPro" id="IPR050509">
    <property type="entry name" value="CoA-transferase_III"/>
</dbReference>
<dbReference type="Gene3D" id="3.40.50.10540">
    <property type="entry name" value="Crotonobetainyl-coa:carnitine coa-transferase, domain 1"/>
    <property type="match status" value="1"/>
</dbReference>
<evidence type="ECO:0000313" key="2">
    <source>
        <dbReference type="Proteomes" id="UP001148786"/>
    </source>
</evidence>